<evidence type="ECO:0000256" key="1">
    <source>
        <dbReference type="ARBA" id="ARBA00022729"/>
    </source>
</evidence>
<dbReference type="Pfam" id="PF03548">
    <property type="entry name" value="LolA"/>
    <property type="match status" value="1"/>
</dbReference>
<dbReference type="PANTHER" id="PTHR35869">
    <property type="entry name" value="OUTER-MEMBRANE LIPOPROTEIN CARRIER PROTEIN"/>
    <property type="match status" value="1"/>
</dbReference>
<dbReference type="InterPro" id="IPR004564">
    <property type="entry name" value="OM_lipoprot_carrier_LolA-like"/>
</dbReference>
<name>A0ABN1MMK0_9FLAO</name>
<dbReference type="CDD" id="cd16325">
    <property type="entry name" value="LolA"/>
    <property type="match status" value="1"/>
</dbReference>
<accession>A0ABN1MMK0</accession>
<evidence type="ECO:0000256" key="2">
    <source>
        <dbReference type="SAM" id="SignalP"/>
    </source>
</evidence>
<dbReference type="Gene3D" id="2.50.20.10">
    <property type="entry name" value="Lipoprotein localisation LolA/LolB/LppX"/>
    <property type="match status" value="1"/>
</dbReference>
<evidence type="ECO:0000313" key="4">
    <source>
        <dbReference type="Proteomes" id="UP001501126"/>
    </source>
</evidence>
<dbReference type="PANTHER" id="PTHR35869:SF1">
    <property type="entry name" value="OUTER-MEMBRANE LIPOPROTEIN CARRIER PROTEIN"/>
    <property type="match status" value="1"/>
</dbReference>
<gene>
    <name evidence="3" type="ORF">GCM10009118_05440</name>
</gene>
<reference evidence="3 4" key="1">
    <citation type="journal article" date="2019" name="Int. J. Syst. Evol. Microbiol.">
        <title>The Global Catalogue of Microorganisms (GCM) 10K type strain sequencing project: providing services to taxonomists for standard genome sequencing and annotation.</title>
        <authorList>
            <consortium name="The Broad Institute Genomics Platform"/>
            <consortium name="The Broad Institute Genome Sequencing Center for Infectious Disease"/>
            <person name="Wu L."/>
            <person name="Ma J."/>
        </authorList>
    </citation>
    <scope>NUCLEOTIDE SEQUENCE [LARGE SCALE GENOMIC DNA]</scope>
    <source>
        <strain evidence="3 4">JCM 16083</strain>
    </source>
</reference>
<dbReference type="Proteomes" id="UP001501126">
    <property type="component" value="Unassembled WGS sequence"/>
</dbReference>
<keyword evidence="1 2" id="KW-0732">Signal</keyword>
<dbReference type="EMBL" id="BAAAFH010000003">
    <property type="protein sequence ID" value="GAA0874136.1"/>
    <property type="molecule type" value="Genomic_DNA"/>
</dbReference>
<dbReference type="RefSeq" id="WP_343784880.1">
    <property type="nucleotide sequence ID" value="NZ_BAAAFH010000003.1"/>
</dbReference>
<evidence type="ECO:0008006" key="5">
    <source>
        <dbReference type="Google" id="ProtNLM"/>
    </source>
</evidence>
<comment type="caution">
    <text evidence="3">The sequence shown here is derived from an EMBL/GenBank/DDBJ whole genome shotgun (WGS) entry which is preliminary data.</text>
</comment>
<keyword evidence="4" id="KW-1185">Reference proteome</keyword>
<protein>
    <recommendedName>
        <fullName evidence="5">Outer membrane lipoprotein carrier protein LolA</fullName>
    </recommendedName>
</protein>
<proteinExistence type="predicted"/>
<dbReference type="SUPFAM" id="SSF89392">
    <property type="entry name" value="Prokaryotic lipoproteins and lipoprotein localization factors"/>
    <property type="match status" value="1"/>
</dbReference>
<evidence type="ECO:0000313" key="3">
    <source>
        <dbReference type="EMBL" id="GAA0874136.1"/>
    </source>
</evidence>
<dbReference type="InterPro" id="IPR029046">
    <property type="entry name" value="LolA/LolB/LppX"/>
</dbReference>
<organism evidence="3 4">
    <name type="scientific">Wandonia haliotis</name>
    <dbReference type="NCBI Taxonomy" id="574963"/>
    <lineage>
        <taxon>Bacteria</taxon>
        <taxon>Pseudomonadati</taxon>
        <taxon>Bacteroidota</taxon>
        <taxon>Flavobacteriia</taxon>
        <taxon>Flavobacteriales</taxon>
        <taxon>Crocinitomicaceae</taxon>
        <taxon>Wandonia</taxon>
    </lineage>
</organism>
<feature type="signal peptide" evidence="2">
    <location>
        <begin position="1"/>
        <end position="19"/>
    </location>
</feature>
<sequence length="208" mass="24824">MKKLFTLLLVSFFSGLTIAQEQLMQNPEAFRTRFSQQAEKTKRIQSEFTQDKYSAYFKEPIRSSGIFYYDQSGKMRWEQKNPEKHVLLITGEELRIWKKGKESRYNLASNRQLSFIKLVMMGTVNGDLLSSGKFDIRYFEQKDTYRLELTPKDRRMKNMFERIELFFDRENVRLTKMKMIESVGEYTAIQFINPIFNAQISQTLFSEF</sequence>
<feature type="chain" id="PRO_5046727796" description="Outer membrane lipoprotein carrier protein LolA" evidence="2">
    <location>
        <begin position="20"/>
        <end position="208"/>
    </location>
</feature>